<dbReference type="EMBL" id="LBVU01000004">
    <property type="protein sequence ID" value="KKQ91796.1"/>
    <property type="molecule type" value="Genomic_DNA"/>
</dbReference>
<dbReference type="PANTHER" id="PTHR43861">
    <property type="entry name" value="TRANS-ACONITATE 2-METHYLTRANSFERASE-RELATED"/>
    <property type="match status" value="1"/>
</dbReference>
<evidence type="ECO:0000313" key="3">
    <source>
        <dbReference type="Proteomes" id="UP000034774"/>
    </source>
</evidence>
<keyword evidence="2" id="KW-0830">Ubiquinone</keyword>
<dbReference type="Proteomes" id="UP000034774">
    <property type="component" value="Unassembled WGS sequence"/>
</dbReference>
<gene>
    <name evidence="2" type="ORF">UT17_C0004G0144</name>
</gene>
<reference evidence="2 3" key="1">
    <citation type="journal article" date="2015" name="Nature">
        <title>rRNA introns, odd ribosomes, and small enigmatic genomes across a large radiation of phyla.</title>
        <authorList>
            <person name="Brown C.T."/>
            <person name="Hug L.A."/>
            <person name="Thomas B.C."/>
            <person name="Sharon I."/>
            <person name="Castelle C.J."/>
            <person name="Singh A."/>
            <person name="Wilkins M.J."/>
            <person name="Williams K.H."/>
            <person name="Banfield J.F."/>
        </authorList>
    </citation>
    <scope>NUCLEOTIDE SEQUENCE [LARGE SCALE GENOMIC DNA]</scope>
</reference>
<dbReference type="AlphaFoldDB" id="A0A0G0PR11"/>
<accession>A0A0G0PR11</accession>
<name>A0A0G0PR11_9BACT</name>
<keyword evidence="1" id="KW-0472">Membrane</keyword>
<keyword evidence="2" id="KW-0808">Transferase</keyword>
<feature type="transmembrane region" description="Helical" evidence="1">
    <location>
        <begin position="213"/>
        <end position="232"/>
    </location>
</feature>
<dbReference type="Gene3D" id="3.40.50.150">
    <property type="entry name" value="Vaccinia Virus protein VP39"/>
    <property type="match status" value="1"/>
</dbReference>
<dbReference type="PANTHER" id="PTHR43861:SF6">
    <property type="entry name" value="METHYLTRANSFERASE TYPE 11"/>
    <property type="match status" value="1"/>
</dbReference>
<protein>
    <submittedName>
        <fullName evidence="2">Methylase involved in ubiquinone/menaquinone biosynthesis</fullName>
    </submittedName>
</protein>
<organism evidence="2 3">
    <name type="scientific">Candidatus Woesebacteria bacterium GW2011_GWB1_39_10</name>
    <dbReference type="NCBI Taxonomy" id="1618572"/>
    <lineage>
        <taxon>Bacteria</taxon>
        <taxon>Candidatus Woeseibacteriota</taxon>
    </lineage>
</organism>
<dbReference type="InterPro" id="IPR029063">
    <property type="entry name" value="SAM-dependent_MTases_sf"/>
</dbReference>
<sequence>MGTNYNNYHRDTDYIENERLFRNIFLKRFNIIWPHFAHSTLLRASRGKVLDIGCSNGVFLDICKERGWQTFGVEPSESGMTAERKGHKISRIYFEKSSFPDNSFDLVIMNHTLEHVDDADLILKKIHRILKKGGILYVDVPNAGGLGSKIMGDKWTLKLPNEHNYQFTKDSLSKKIINAKFKIIHFESRSGLFEFANPLSELWQSFSIFKKRFFVNILFLPYSFLATLLNMGDSMSIIAKNK</sequence>
<keyword evidence="1" id="KW-0812">Transmembrane</keyword>
<dbReference type="Pfam" id="PF13489">
    <property type="entry name" value="Methyltransf_23"/>
    <property type="match status" value="1"/>
</dbReference>
<evidence type="ECO:0000256" key="1">
    <source>
        <dbReference type="SAM" id="Phobius"/>
    </source>
</evidence>
<evidence type="ECO:0000313" key="2">
    <source>
        <dbReference type="EMBL" id="KKQ91796.1"/>
    </source>
</evidence>
<keyword evidence="1" id="KW-1133">Transmembrane helix</keyword>
<keyword evidence="2" id="KW-0489">Methyltransferase</keyword>
<dbReference type="GO" id="GO:0008168">
    <property type="term" value="F:methyltransferase activity"/>
    <property type="evidence" value="ECO:0007669"/>
    <property type="project" value="UniProtKB-KW"/>
</dbReference>
<dbReference type="GO" id="GO:0032259">
    <property type="term" value="P:methylation"/>
    <property type="evidence" value="ECO:0007669"/>
    <property type="project" value="UniProtKB-KW"/>
</dbReference>
<comment type="caution">
    <text evidence="2">The sequence shown here is derived from an EMBL/GenBank/DDBJ whole genome shotgun (WGS) entry which is preliminary data.</text>
</comment>
<proteinExistence type="predicted"/>
<dbReference type="STRING" id="1618572.UT17_C0004G0144"/>
<dbReference type="SUPFAM" id="SSF53335">
    <property type="entry name" value="S-adenosyl-L-methionine-dependent methyltransferases"/>
    <property type="match status" value="1"/>
</dbReference>
<dbReference type="CDD" id="cd02440">
    <property type="entry name" value="AdoMet_MTases"/>
    <property type="match status" value="1"/>
</dbReference>